<evidence type="ECO:0000256" key="15">
    <source>
        <dbReference type="HAMAP-Rule" id="MF_01234"/>
    </source>
</evidence>
<dbReference type="HAMAP" id="MF_01234">
    <property type="entry name" value="ManNAc_kinase"/>
    <property type="match status" value="1"/>
</dbReference>
<keyword evidence="19" id="KW-1185">Reference proteome</keyword>
<comment type="similarity">
    <text evidence="10 15">Belongs to the ROK (NagC/XylR) family. NanK subfamily.</text>
</comment>
<protein>
    <recommendedName>
        <fullName evidence="12 15">N-acetylmannosamine kinase</fullName>
        <ecNumber evidence="11 15">2.7.1.60</ecNumber>
    </recommendedName>
    <alternativeName>
        <fullName evidence="13 15">ManNAc kinase</fullName>
    </alternativeName>
    <alternativeName>
        <fullName evidence="14 15">N-acetyl-D-mannosamine kinase</fullName>
    </alternativeName>
</protein>
<comment type="function">
    <text evidence="15">Catalyzes the phosphorylation of N-acetylmannosamine (ManNAc) to ManNAc-6-P.</text>
</comment>
<dbReference type="EMBL" id="JAHCRT010000003">
    <property type="protein sequence ID" value="MDQ9293181.1"/>
    <property type="molecule type" value="Genomic_DNA"/>
</dbReference>
<dbReference type="AlphaFoldDB" id="A0A370V8I3"/>
<evidence type="ECO:0000313" key="16">
    <source>
        <dbReference type="EMBL" id="MDQ9293181.1"/>
    </source>
</evidence>
<feature type="binding site" evidence="15">
    <location>
        <position position="173"/>
    </location>
    <ligand>
        <name>Zn(2+)</name>
        <dbReference type="ChEBI" id="CHEBI:29105"/>
    </ligand>
</feature>
<evidence type="ECO:0000256" key="6">
    <source>
        <dbReference type="ARBA" id="ARBA00022833"/>
    </source>
</evidence>
<keyword evidence="3 15" id="KW-0479">Metal-binding</keyword>
<dbReference type="GeneID" id="86948087"/>
<dbReference type="PANTHER" id="PTHR18964">
    <property type="entry name" value="ROK (REPRESSOR, ORF, KINASE) FAMILY"/>
    <property type="match status" value="1"/>
</dbReference>
<organism evidence="17 18">
    <name type="scientific">Escherichia marmotae</name>
    <dbReference type="NCBI Taxonomy" id="1499973"/>
    <lineage>
        <taxon>Bacteria</taxon>
        <taxon>Pseudomonadati</taxon>
        <taxon>Pseudomonadota</taxon>
        <taxon>Gammaproteobacteria</taxon>
        <taxon>Enterobacterales</taxon>
        <taxon>Enterobacteriaceae</taxon>
        <taxon>Escherichia</taxon>
    </lineage>
</organism>
<keyword evidence="4 15" id="KW-0547">Nucleotide-binding</keyword>
<dbReference type="InterPro" id="IPR049874">
    <property type="entry name" value="ROK_cs"/>
</dbReference>
<keyword evidence="7 15" id="KW-0067">ATP-binding</keyword>
<dbReference type="UniPathway" id="UPA00629">
    <property type="reaction ID" value="UER00681"/>
</dbReference>
<comment type="caution">
    <text evidence="17">The sequence shown here is derived from an EMBL/GenBank/DDBJ whole genome shotgun (WGS) entry which is preliminary data.</text>
</comment>
<comment type="pathway">
    <text evidence="9 15">Amino-sugar metabolism; N-acetylneuraminate degradation; D-fructose 6-phosphate from N-acetylneuraminate: step 2/5.</text>
</comment>
<reference evidence="16 19" key="2">
    <citation type="submission" date="2021-05" db="EMBL/GenBank/DDBJ databases">
        <title>Genome sequence of E. marmotae isolates.</title>
        <authorList>
            <person name="Binsker U."/>
            <person name="Hammerl J.A."/>
        </authorList>
    </citation>
    <scope>NUCLEOTIDE SEQUENCE [LARGE SCALE GENOMIC DNA]</scope>
    <source>
        <strain evidence="16 19">21-MO00586</strain>
    </source>
</reference>
<dbReference type="InterPro" id="IPR023945">
    <property type="entry name" value="ManNAc_kinase_bac"/>
</dbReference>
<evidence type="ECO:0000313" key="18">
    <source>
        <dbReference type="Proteomes" id="UP000254454"/>
    </source>
</evidence>
<dbReference type="NCBIfam" id="NF003461">
    <property type="entry name" value="PRK05082.1"/>
    <property type="match status" value="1"/>
</dbReference>
<comment type="subunit">
    <text evidence="1 15">Homodimer.</text>
</comment>
<dbReference type="Pfam" id="PF00480">
    <property type="entry name" value="ROK"/>
    <property type="match status" value="1"/>
</dbReference>
<proteinExistence type="inferred from homology"/>
<evidence type="ECO:0000256" key="13">
    <source>
        <dbReference type="ARBA" id="ARBA00078287"/>
    </source>
</evidence>
<feature type="binding site" evidence="15">
    <location>
        <begin position="132"/>
        <end position="139"/>
    </location>
    <ligand>
        <name>ATP</name>
        <dbReference type="ChEBI" id="CHEBI:30616"/>
    </ligand>
</feature>
<keyword evidence="8 15" id="KW-0119">Carbohydrate metabolism</keyword>
<dbReference type="EC" id="2.7.1.60" evidence="11 15"/>
<evidence type="ECO:0000256" key="2">
    <source>
        <dbReference type="ARBA" id="ARBA00022679"/>
    </source>
</evidence>
<dbReference type="FunFam" id="3.30.420.40:FF:000063">
    <property type="entry name" value="N-acetylmannosamine kinase"/>
    <property type="match status" value="1"/>
</dbReference>
<dbReference type="Proteomes" id="UP001235723">
    <property type="component" value="Unassembled WGS sequence"/>
</dbReference>
<dbReference type="Proteomes" id="UP000254454">
    <property type="component" value="Unassembled WGS sequence"/>
</dbReference>
<feature type="binding site" evidence="15">
    <location>
        <position position="166"/>
    </location>
    <ligand>
        <name>Zn(2+)</name>
        <dbReference type="ChEBI" id="CHEBI:29105"/>
    </ligand>
</feature>
<dbReference type="Gene3D" id="3.30.420.40">
    <property type="match status" value="2"/>
</dbReference>
<evidence type="ECO:0000256" key="3">
    <source>
        <dbReference type="ARBA" id="ARBA00022723"/>
    </source>
</evidence>
<evidence type="ECO:0000256" key="1">
    <source>
        <dbReference type="ARBA" id="ARBA00011738"/>
    </source>
</evidence>
<dbReference type="GO" id="GO:0005524">
    <property type="term" value="F:ATP binding"/>
    <property type="evidence" value="ECO:0007669"/>
    <property type="project" value="UniProtKB-UniRule"/>
</dbReference>
<accession>A0A370V8I3</accession>
<dbReference type="SUPFAM" id="SSF53067">
    <property type="entry name" value="Actin-like ATPase domain"/>
    <property type="match status" value="1"/>
</dbReference>
<feature type="binding site" evidence="15">
    <location>
        <position position="168"/>
    </location>
    <ligand>
        <name>Zn(2+)</name>
        <dbReference type="ChEBI" id="CHEBI:29105"/>
    </ligand>
</feature>
<evidence type="ECO:0000256" key="5">
    <source>
        <dbReference type="ARBA" id="ARBA00022777"/>
    </source>
</evidence>
<dbReference type="CDD" id="cd24069">
    <property type="entry name" value="ASKHA_NBD_ROK_EcNanK-like"/>
    <property type="match status" value="1"/>
</dbReference>
<dbReference type="PROSITE" id="PS01125">
    <property type="entry name" value="ROK"/>
    <property type="match status" value="1"/>
</dbReference>
<evidence type="ECO:0000256" key="9">
    <source>
        <dbReference type="ARBA" id="ARBA00060606"/>
    </source>
</evidence>
<evidence type="ECO:0000256" key="14">
    <source>
        <dbReference type="ARBA" id="ARBA00079862"/>
    </source>
</evidence>
<evidence type="ECO:0000313" key="19">
    <source>
        <dbReference type="Proteomes" id="UP001235723"/>
    </source>
</evidence>
<name>A0A370V8I3_9ESCH</name>
<keyword evidence="6 15" id="KW-0862">Zinc</keyword>
<evidence type="ECO:0000256" key="4">
    <source>
        <dbReference type="ARBA" id="ARBA00022741"/>
    </source>
</evidence>
<evidence type="ECO:0000256" key="12">
    <source>
        <dbReference type="ARBA" id="ARBA00072700"/>
    </source>
</evidence>
<dbReference type="EMBL" id="QONO01000082">
    <property type="protein sequence ID" value="RDR27703.1"/>
    <property type="molecule type" value="Genomic_DNA"/>
</dbReference>
<gene>
    <name evidence="15 17" type="primary">nanK</name>
    <name evidence="17" type="ORF">C4A13_04117</name>
    <name evidence="16" type="ORF">KJE03_06755</name>
</gene>
<dbReference type="InterPro" id="IPR043129">
    <property type="entry name" value="ATPase_NBD"/>
</dbReference>
<keyword evidence="2 15" id="KW-0808">Transferase</keyword>
<feature type="binding site" evidence="15">
    <location>
        <begin position="5"/>
        <end position="12"/>
    </location>
    <ligand>
        <name>ATP</name>
        <dbReference type="ChEBI" id="CHEBI:30616"/>
    </ligand>
</feature>
<dbReference type="GO" id="GO:0009384">
    <property type="term" value="F:N-acylmannosamine kinase activity"/>
    <property type="evidence" value="ECO:0007669"/>
    <property type="project" value="UniProtKB-UniRule"/>
</dbReference>
<comment type="catalytic activity">
    <reaction evidence="15">
        <text>an N-acyl-D-mannosamine + ATP = an N-acyl-D-mannosamine 6-phosphate + ADP + H(+)</text>
        <dbReference type="Rhea" id="RHEA:23832"/>
        <dbReference type="ChEBI" id="CHEBI:15378"/>
        <dbReference type="ChEBI" id="CHEBI:16062"/>
        <dbReference type="ChEBI" id="CHEBI:30616"/>
        <dbReference type="ChEBI" id="CHEBI:57666"/>
        <dbReference type="ChEBI" id="CHEBI:456216"/>
        <dbReference type="EC" id="2.7.1.60"/>
    </reaction>
</comment>
<evidence type="ECO:0000256" key="8">
    <source>
        <dbReference type="ARBA" id="ARBA00023277"/>
    </source>
</evidence>
<sequence>MTILAIDIGGTKLAAALIGADRQIRDRRELPTPASQTPEALREALATLVAPLQAHAQQVAIASTGIIRNGSLLALNPHNLGGLLHFPLVKTLEQLTDLPTIAINDAQAAAWAEYQALERDITDMVFITVSTGVGGGVVSDGKLLTGSGGLAGHIGHTLADPHGPVCGCGRVGCVEAIASGRGIAAAAQGELAGANAKTIFTRAGQGDEHAQQLIHRSAHALARLIADVKATTDCQCVVVGGSVGLAEGYLALLETYLAQEPAAFHVELLAAHYRHDAGLLGAALLAQGEKL</sequence>
<keyword evidence="5 15" id="KW-0418">Kinase</keyword>
<dbReference type="GO" id="GO:0008270">
    <property type="term" value="F:zinc ion binding"/>
    <property type="evidence" value="ECO:0007669"/>
    <property type="project" value="UniProtKB-UniRule"/>
</dbReference>
<feature type="binding site" evidence="15">
    <location>
        <position position="156"/>
    </location>
    <ligand>
        <name>Zn(2+)</name>
        <dbReference type="ChEBI" id="CHEBI:29105"/>
    </ligand>
</feature>
<dbReference type="GO" id="GO:0019262">
    <property type="term" value="P:N-acetylneuraminate catabolic process"/>
    <property type="evidence" value="ECO:0007669"/>
    <property type="project" value="UniProtKB-UniRule"/>
</dbReference>
<reference evidence="17 18" key="1">
    <citation type="submission" date="2018-06" db="EMBL/GenBank/DDBJ databases">
        <title>Recombination Drives Gene Content and Phenotype Evolution in Wild Type E. coli Strains.</title>
        <authorList>
            <person name="Field C.M."/>
            <person name="Silander O.K."/>
            <person name="Van Nimwegen E."/>
        </authorList>
    </citation>
    <scope>NUCLEOTIDE SEQUENCE [LARGE SCALE GENOMIC DNA]</scope>
    <source>
        <strain evidence="17 18">SC344</strain>
    </source>
</reference>
<evidence type="ECO:0000313" key="17">
    <source>
        <dbReference type="EMBL" id="RDR27703.1"/>
    </source>
</evidence>
<dbReference type="InterPro" id="IPR000600">
    <property type="entry name" value="ROK"/>
</dbReference>
<evidence type="ECO:0000256" key="10">
    <source>
        <dbReference type="ARBA" id="ARBA00060726"/>
    </source>
</evidence>
<dbReference type="RefSeq" id="WP_061091080.1">
    <property type="nucleotide sequence ID" value="NZ_CP072689.1"/>
</dbReference>
<dbReference type="FunFam" id="3.30.420.40:FF:000062">
    <property type="entry name" value="N-acetylmannosamine kinase"/>
    <property type="match status" value="1"/>
</dbReference>
<dbReference type="PANTHER" id="PTHR18964:SF169">
    <property type="entry name" value="N-ACETYLMANNOSAMINE KINASE"/>
    <property type="match status" value="1"/>
</dbReference>
<dbReference type="NCBIfam" id="NF047821">
    <property type="entry name" value="NactlManKinNanK"/>
    <property type="match status" value="1"/>
</dbReference>
<evidence type="ECO:0000256" key="11">
    <source>
        <dbReference type="ARBA" id="ARBA00066377"/>
    </source>
</evidence>
<evidence type="ECO:0000256" key="7">
    <source>
        <dbReference type="ARBA" id="ARBA00022840"/>
    </source>
</evidence>